<dbReference type="Proteomes" id="UP000001542">
    <property type="component" value="Unassembled WGS sequence"/>
</dbReference>
<gene>
    <name evidence="1" type="ORF">TVAG_483980</name>
</gene>
<dbReference type="AlphaFoldDB" id="A2EA41"/>
<dbReference type="KEGG" id="tva:4768421"/>
<evidence type="ECO:0000313" key="1">
    <source>
        <dbReference type="EMBL" id="EAY10487.1"/>
    </source>
</evidence>
<reference evidence="1" key="2">
    <citation type="journal article" date="2007" name="Science">
        <title>Draft genome sequence of the sexually transmitted pathogen Trichomonas vaginalis.</title>
        <authorList>
            <person name="Carlton J.M."/>
            <person name="Hirt R.P."/>
            <person name="Silva J.C."/>
            <person name="Delcher A.L."/>
            <person name="Schatz M."/>
            <person name="Zhao Q."/>
            <person name="Wortman J.R."/>
            <person name="Bidwell S.L."/>
            <person name="Alsmark U.C.M."/>
            <person name="Besteiro S."/>
            <person name="Sicheritz-Ponten T."/>
            <person name="Noel C.J."/>
            <person name="Dacks J.B."/>
            <person name="Foster P.G."/>
            <person name="Simillion C."/>
            <person name="Van de Peer Y."/>
            <person name="Miranda-Saavedra D."/>
            <person name="Barton G.J."/>
            <person name="Westrop G.D."/>
            <person name="Mueller S."/>
            <person name="Dessi D."/>
            <person name="Fiori P.L."/>
            <person name="Ren Q."/>
            <person name="Paulsen I."/>
            <person name="Zhang H."/>
            <person name="Bastida-Corcuera F.D."/>
            <person name="Simoes-Barbosa A."/>
            <person name="Brown M.T."/>
            <person name="Hayes R.D."/>
            <person name="Mukherjee M."/>
            <person name="Okumura C.Y."/>
            <person name="Schneider R."/>
            <person name="Smith A.J."/>
            <person name="Vanacova S."/>
            <person name="Villalvazo M."/>
            <person name="Haas B.J."/>
            <person name="Pertea M."/>
            <person name="Feldblyum T.V."/>
            <person name="Utterback T.R."/>
            <person name="Shu C.L."/>
            <person name="Osoegawa K."/>
            <person name="de Jong P.J."/>
            <person name="Hrdy I."/>
            <person name="Horvathova L."/>
            <person name="Zubacova Z."/>
            <person name="Dolezal P."/>
            <person name="Malik S.B."/>
            <person name="Logsdon J.M. Jr."/>
            <person name="Henze K."/>
            <person name="Gupta A."/>
            <person name="Wang C.C."/>
            <person name="Dunne R.L."/>
            <person name="Upcroft J.A."/>
            <person name="Upcroft P."/>
            <person name="White O."/>
            <person name="Salzberg S.L."/>
            <person name="Tang P."/>
            <person name="Chiu C.-H."/>
            <person name="Lee Y.-S."/>
            <person name="Embley T.M."/>
            <person name="Coombs G.H."/>
            <person name="Mottram J.C."/>
            <person name="Tachezy J."/>
            <person name="Fraser-Liggett C.M."/>
            <person name="Johnson P.J."/>
        </authorList>
    </citation>
    <scope>NUCLEOTIDE SEQUENCE [LARGE SCALE GENOMIC DNA]</scope>
    <source>
        <strain evidence="1">G3</strain>
    </source>
</reference>
<dbReference type="RefSeq" id="XP_001322710.1">
    <property type="nucleotide sequence ID" value="XM_001322675.1"/>
</dbReference>
<name>A2EA41_TRIV3</name>
<proteinExistence type="predicted"/>
<protein>
    <submittedName>
        <fullName evidence="1">Uncharacterized protein</fullName>
    </submittedName>
</protein>
<dbReference type="OrthoDB" id="10264348at2759"/>
<accession>A2EA41</accession>
<dbReference type="VEuPathDB" id="TrichDB:TVAG_483980"/>
<dbReference type="EMBL" id="DS113337">
    <property type="protein sequence ID" value="EAY10487.1"/>
    <property type="molecule type" value="Genomic_DNA"/>
</dbReference>
<organism evidence="1 2">
    <name type="scientific">Trichomonas vaginalis (strain ATCC PRA-98 / G3)</name>
    <dbReference type="NCBI Taxonomy" id="412133"/>
    <lineage>
        <taxon>Eukaryota</taxon>
        <taxon>Metamonada</taxon>
        <taxon>Parabasalia</taxon>
        <taxon>Trichomonadida</taxon>
        <taxon>Trichomonadidae</taxon>
        <taxon>Trichomonas</taxon>
    </lineage>
</organism>
<dbReference type="VEuPathDB" id="TrichDB:TVAGG3_0980860"/>
<sequence length="226" mass="25485">MNKEAELNYSFLTDEPYTSELYSSLLEPALNQVKESYTLAHKRPLTQKQILKIIVSSAAQGALIGFLTASTKVAIRNMTHDYESQEKKGPKDLYFLQYYTNPKKYPSMLRGLKSQLKVEISYKTCQKSLNALSKIMINPSNLEFHQSLGFNLVRTFTCNLLTASTVYPLSLYMYTNTSAEEIMRKTLRRAGPGSFFSSLTSLGLSIVKSLMPSQKDTISVLMDIIS</sequence>
<keyword evidence="2" id="KW-1185">Reference proteome</keyword>
<evidence type="ECO:0000313" key="2">
    <source>
        <dbReference type="Proteomes" id="UP000001542"/>
    </source>
</evidence>
<reference evidence="1" key="1">
    <citation type="submission" date="2006-10" db="EMBL/GenBank/DDBJ databases">
        <authorList>
            <person name="Amadeo P."/>
            <person name="Zhao Q."/>
            <person name="Wortman J."/>
            <person name="Fraser-Liggett C."/>
            <person name="Carlton J."/>
        </authorList>
    </citation>
    <scope>NUCLEOTIDE SEQUENCE</scope>
    <source>
        <strain evidence="1">G3</strain>
    </source>
</reference>
<dbReference type="InParanoid" id="A2EA41"/>